<evidence type="ECO:0000256" key="1">
    <source>
        <dbReference type="ARBA" id="ARBA00001961"/>
    </source>
</evidence>
<dbReference type="PANTHER" id="PTHR10869">
    <property type="entry name" value="PROLYL 4-HYDROXYLASE ALPHA SUBUNIT"/>
    <property type="match status" value="1"/>
</dbReference>
<dbReference type="Gene3D" id="2.60.120.620">
    <property type="entry name" value="q2cbj1_9rhob like domain"/>
    <property type="match status" value="1"/>
</dbReference>
<evidence type="ECO:0000256" key="3">
    <source>
        <dbReference type="ARBA" id="ARBA00022964"/>
    </source>
</evidence>
<dbReference type="FunFam" id="2.60.120.620:FF:000020">
    <property type="entry name" value="Unplaced genomic scaffold supercont2.4, whole genome shotgun sequence"/>
    <property type="match status" value="1"/>
</dbReference>
<dbReference type="GO" id="GO:0005783">
    <property type="term" value="C:endoplasmic reticulum"/>
    <property type="evidence" value="ECO:0007669"/>
    <property type="project" value="TreeGrafter"/>
</dbReference>
<dbReference type="GO" id="GO:0005506">
    <property type="term" value="F:iron ion binding"/>
    <property type="evidence" value="ECO:0007669"/>
    <property type="project" value="InterPro"/>
</dbReference>
<dbReference type="InterPro" id="IPR005123">
    <property type="entry name" value="Oxoglu/Fe-dep_dioxygenase_dom"/>
</dbReference>
<evidence type="ECO:0000259" key="7">
    <source>
        <dbReference type="PROSITE" id="PS51471"/>
    </source>
</evidence>
<proteinExistence type="predicted"/>
<name>A0A0D1YFY5_9EURO</name>
<organism evidence="8 9">
    <name type="scientific">Exophiala sideris</name>
    <dbReference type="NCBI Taxonomy" id="1016849"/>
    <lineage>
        <taxon>Eukaryota</taxon>
        <taxon>Fungi</taxon>
        <taxon>Dikarya</taxon>
        <taxon>Ascomycota</taxon>
        <taxon>Pezizomycotina</taxon>
        <taxon>Eurotiomycetes</taxon>
        <taxon>Chaetothyriomycetidae</taxon>
        <taxon>Chaetothyriales</taxon>
        <taxon>Herpotrichiellaceae</taxon>
        <taxon>Exophiala</taxon>
    </lineage>
</organism>
<accession>A0A0D1YFY5</accession>
<evidence type="ECO:0000313" key="8">
    <source>
        <dbReference type="EMBL" id="KIV79809.1"/>
    </source>
</evidence>
<keyword evidence="5" id="KW-0408">Iron</keyword>
<keyword evidence="4" id="KW-0560">Oxidoreductase</keyword>
<dbReference type="PROSITE" id="PS51471">
    <property type="entry name" value="FE2OG_OXY"/>
    <property type="match status" value="1"/>
</dbReference>
<gene>
    <name evidence="8" type="ORF">PV11_07354</name>
</gene>
<dbReference type="OrthoDB" id="69177at2759"/>
<feature type="domain" description="Fe2OG dioxygenase" evidence="7">
    <location>
        <begin position="373"/>
        <end position="511"/>
    </location>
</feature>
<dbReference type="SMART" id="SM00702">
    <property type="entry name" value="P4Hc"/>
    <property type="match status" value="1"/>
</dbReference>
<dbReference type="Proteomes" id="UP000053599">
    <property type="component" value="Unassembled WGS sequence"/>
</dbReference>
<dbReference type="GO" id="GO:0031418">
    <property type="term" value="F:L-ascorbic acid binding"/>
    <property type="evidence" value="ECO:0007669"/>
    <property type="project" value="InterPro"/>
</dbReference>
<dbReference type="GO" id="GO:0004656">
    <property type="term" value="F:procollagen-proline 4-dioxygenase activity"/>
    <property type="evidence" value="ECO:0007669"/>
    <property type="project" value="TreeGrafter"/>
</dbReference>
<sequence>MGKNKAKRALQSSRYNGPATKKTKISAITTPPPDASISTPQSLNDLDLTNDDLEISVDVLNTLAENPGIIKSKVCKELRTAVFTFRQACTTGVNASVDSNLTSRISGALADENYIEARILLAEMRIRGQAPKLGALCRWTRDLDVVGGLQLDLDDDQINLEAADVVKKSCPRKEQLVKVLDSILRVVGPVDCTIEPDTPLDTDRLIISRKEWNLRDTTTSSEQTYASVFNSSIFETAFGKDSTSISSQFRVIETIPGLQRKPPNLHPAILYASKDNTISLIPNATTPTHHTHPIVPNLHLFHSVLTSHECTQIIAAAEIMGFTPDAPIRAPGEESSILAHNFYWVADPAFCTNLWDRVAPFVPSNINGQNARGLNRRFRVYRYVPGAEYRAHIDGAWPPSGIDPVTDTYIYDDSPKGSPQSSLFTFLIYLNDEFDAGETTFFLPSVREGVLNAYPVKPVQGSIAMFPHGETEGSLLHQGTGVARGKEGSPSAKYIIRTDVLYDVGARVGSK</sequence>
<protein>
    <recommendedName>
        <fullName evidence="7">Fe2OG dioxygenase domain-containing protein</fullName>
    </recommendedName>
</protein>
<evidence type="ECO:0000256" key="5">
    <source>
        <dbReference type="ARBA" id="ARBA00023004"/>
    </source>
</evidence>
<dbReference type="InterPro" id="IPR006620">
    <property type="entry name" value="Pro_4_hyd_alph"/>
</dbReference>
<dbReference type="PANTHER" id="PTHR10869:SF247">
    <property type="entry name" value="FE2OG DIOXYGENASE DOMAIN-CONTAINING PROTEIN"/>
    <property type="match status" value="1"/>
</dbReference>
<evidence type="ECO:0000313" key="9">
    <source>
        <dbReference type="Proteomes" id="UP000053599"/>
    </source>
</evidence>
<dbReference type="AlphaFoldDB" id="A0A0D1YFY5"/>
<feature type="region of interest" description="Disordered" evidence="6">
    <location>
        <begin position="1"/>
        <end position="40"/>
    </location>
</feature>
<dbReference type="HOGENOM" id="CLU_041456_5_1_1"/>
<evidence type="ECO:0000256" key="6">
    <source>
        <dbReference type="SAM" id="MobiDB-lite"/>
    </source>
</evidence>
<comment type="cofactor">
    <cofactor evidence="1">
        <name>L-ascorbate</name>
        <dbReference type="ChEBI" id="CHEBI:38290"/>
    </cofactor>
</comment>
<keyword evidence="2" id="KW-0479">Metal-binding</keyword>
<dbReference type="InterPro" id="IPR045054">
    <property type="entry name" value="P4HA-like"/>
</dbReference>
<evidence type="ECO:0000256" key="4">
    <source>
        <dbReference type="ARBA" id="ARBA00023002"/>
    </source>
</evidence>
<reference evidence="8 9" key="1">
    <citation type="submission" date="2015-01" db="EMBL/GenBank/DDBJ databases">
        <title>The Genome Sequence of Exophiala sideris CBS121828.</title>
        <authorList>
            <consortium name="The Broad Institute Genomics Platform"/>
            <person name="Cuomo C."/>
            <person name="de Hoog S."/>
            <person name="Gorbushina A."/>
            <person name="Stielow B."/>
            <person name="Teixiera M."/>
            <person name="Abouelleil A."/>
            <person name="Chapman S.B."/>
            <person name="Priest M."/>
            <person name="Young S.K."/>
            <person name="Wortman J."/>
            <person name="Nusbaum C."/>
            <person name="Birren B."/>
        </authorList>
    </citation>
    <scope>NUCLEOTIDE SEQUENCE [LARGE SCALE GENOMIC DNA]</scope>
    <source>
        <strain evidence="8 9">CBS 121828</strain>
    </source>
</reference>
<dbReference type="EMBL" id="KN846953">
    <property type="protein sequence ID" value="KIV79809.1"/>
    <property type="molecule type" value="Genomic_DNA"/>
</dbReference>
<keyword evidence="3" id="KW-0223">Dioxygenase</keyword>
<dbReference type="STRING" id="1016849.A0A0D1YFY5"/>
<evidence type="ECO:0000256" key="2">
    <source>
        <dbReference type="ARBA" id="ARBA00022723"/>
    </source>
</evidence>